<dbReference type="OrthoDB" id="1648691at2"/>
<protein>
    <submittedName>
        <fullName evidence="4">UTRA domain-containing protein</fullName>
    </submittedName>
</protein>
<proteinExistence type="predicted"/>
<dbReference type="InterPro" id="IPR036390">
    <property type="entry name" value="WH_DNA-bd_sf"/>
</dbReference>
<gene>
    <name evidence="4" type="ORF">GMA92_02075</name>
</gene>
<dbReference type="GO" id="GO:0045892">
    <property type="term" value="P:negative regulation of DNA-templated transcription"/>
    <property type="evidence" value="ECO:0007669"/>
    <property type="project" value="TreeGrafter"/>
</dbReference>
<dbReference type="InterPro" id="IPR011663">
    <property type="entry name" value="UTRA"/>
</dbReference>
<dbReference type="InterPro" id="IPR050679">
    <property type="entry name" value="Bact_HTH_transcr_reg"/>
</dbReference>
<dbReference type="InterPro" id="IPR000524">
    <property type="entry name" value="Tscrpt_reg_HTH_GntR"/>
</dbReference>
<dbReference type="GeneID" id="60058401"/>
<dbReference type="PROSITE" id="PS50949">
    <property type="entry name" value="HTH_GNTR"/>
    <property type="match status" value="1"/>
</dbReference>
<dbReference type="InterPro" id="IPR036388">
    <property type="entry name" value="WH-like_DNA-bd_sf"/>
</dbReference>
<evidence type="ECO:0000256" key="2">
    <source>
        <dbReference type="ARBA" id="ARBA00023125"/>
    </source>
</evidence>
<dbReference type="FunFam" id="1.10.10.10:FF:000079">
    <property type="entry name" value="GntR family transcriptional regulator"/>
    <property type="match status" value="1"/>
</dbReference>
<keyword evidence="3" id="KW-0804">Transcription</keyword>
<dbReference type="GO" id="GO:0003677">
    <property type="term" value="F:DNA binding"/>
    <property type="evidence" value="ECO:0007669"/>
    <property type="project" value="UniProtKB-KW"/>
</dbReference>
<sequence>MVLDRSKDSKPLYLQIKDILKHKIINNEYAVGSTIPSENELEEIFGVSRMTIRQAVNELVNEGLLRKERGRGKGTVVLSNAIADKLSTVKSFTQKMQEQGYILKNKQINISLVTPDPAVVAAFNIEPTDKVLRLSRIRMVNNDIIMYSISYVPGFLDLPFDAELYGSLYQLLSTQNIQISHAEEYIEAMLADEEISRELEIPLNAAVLKRTRISQDQYNRNVEYTTTYYRSDKYKYVVELTV</sequence>
<dbReference type="Gene3D" id="1.10.10.10">
    <property type="entry name" value="Winged helix-like DNA-binding domain superfamily/Winged helix DNA-binding domain"/>
    <property type="match status" value="1"/>
</dbReference>
<dbReference type="SMART" id="SM00866">
    <property type="entry name" value="UTRA"/>
    <property type="match status" value="1"/>
</dbReference>
<evidence type="ECO:0000256" key="1">
    <source>
        <dbReference type="ARBA" id="ARBA00023015"/>
    </source>
</evidence>
<dbReference type="GO" id="GO:0003700">
    <property type="term" value="F:DNA-binding transcription factor activity"/>
    <property type="evidence" value="ECO:0007669"/>
    <property type="project" value="InterPro"/>
</dbReference>
<evidence type="ECO:0000256" key="3">
    <source>
        <dbReference type="ARBA" id="ARBA00023163"/>
    </source>
</evidence>
<comment type="caution">
    <text evidence="4">The sequence shown here is derived from an EMBL/GenBank/DDBJ whole genome shotgun (WGS) entry which is preliminary data.</text>
</comment>
<dbReference type="EMBL" id="WMQE01000003">
    <property type="protein sequence ID" value="MTK20225.1"/>
    <property type="molecule type" value="Genomic_DNA"/>
</dbReference>
<accession>A0A173TB11</accession>
<dbReference type="SUPFAM" id="SSF64288">
    <property type="entry name" value="Chorismate lyase-like"/>
    <property type="match status" value="1"/>
</dbReference>
<evidence type="ECO:0000313" key="4">
    <source>
        <dbReference type="EMBL" id="MTK20225.1"/>
    </source>
</evidence>
<dbReference type="Proteomes" id="UP000487649">
    <property type="component" value="Unassembled WGS sequence"/>
</dbReference>
<dbReference type="SUPFAM" id="SSF46785">
    <property type="entry name" value="Winged helix' DNA-binding domain"/>
    <property type="match status" value="1"/>
</dbReference>
<dbReference type="PANTHER" id="PTHR44846">
    <property type="entry name" value="MANNOSYL-D-GLYCERATE TRANSPORT/METABOLISM SYSTEM REPRESSOR MNGR-RELATED"/>
    <property type="match status" value="1"/>
</dbReference>
<keyword evidence="2" id="KW-0238">DNA-binding</keyword>
<dbReference type="PRINTS" id="PR00035">
    <property type="entry name" value="HTHGNTR"/>
</dbReference>
<dbReference type="Pfam" id="PF00392">
    <property type="entry name" value="GntR"/>
    <property type="match status" value="1"/>
</dbReference>
<name>A0A173TB11_9FIRM</name>
<dbReference type="Pfam" id="PF07702">
    <property type="entry name" value="UTRA"/>
    <property type="match status" value="1"/>
</dbReference>
<dbReference type="Gene3D" id="3.40.1410.10">
    <property type="entry name" value="Chorismate lyase-like"/>
    <property type="match status" value="1"/>
</dbReference>
<dbReference type="RefSeq" id="WP_006784489.1">
    <property type="nucleotide sequence ID" value="NZ_CABJBH010000002.1"/>
</dbReference>
<evidence type="ECO:0000313" key="5">
    <source>
        <dbReference type="Proteomes" id="UP000487649"/>
    </source>
</evidence>
<dbReference type="PANTHER" id="PTHR44846:SF1">
    <property type="entry name" value="MANNOSYL-D-GLYCERATE TRANSPORT_METABOLISM SYSTEM REPRESSOR MNGR-RELATED"/>
    <property type="match status" value="1"/>
</dbReference>
<dbReference type="AlphaFoldDB" id="A0A173TB11"/>
<reference evidence="4 5" key="1">
    <citation type="journal article" date="2019" name="Nat. Med.">
        <title>A library of human gut bacterial isolates paired with longitudinal multiomics data enables mechanistic microbiome research.</title>
        <authorList>
            <person name="Poyet M."/>
            <person name="Groussin M."/>
            <person name="Gibbons S.M."/>
            <person name="Avila-Pacheco J."/>
            <person name="Jiang X."/>
            <person name="Kearney S.M."/>
            <person name="Perrotta A.R."/>
            <person name="Berdy B."/>
            <person name="Zhao S."/>
            <person name="Lieberman T.D."/>
            <person name="Swanson P.K."/>
            <person name="Smith M."/>
            <person name="Roesemann S."/>
            <person name="Alexander J.E."/>
            <person name="Rich S.A."/>
            <person name="Livny J."/>
            <person name="Vlamakis H."/>
            <person name="Clish C."/>
            <person name="Bullock K."/>
            <person name="Deik A."/>
            <person name="Scott J."/>
            <person name="Pierce K.A."/>
            <person name="Xavier R.J."/>
            <person name="Alm E.J."/>
        </authorList>
    </citation>
    <scope>NUCLEOTIDE SEQUENCE [LARGE SCALE GENOMIC DNA]</scope>
    <source>
        <strain evidence="4 5">BIOML-A198</strain>
    </source>
</reference>
<organism evidence="4 5">
    <name type="scientific">Turicibacter sanguinis</name>
    <dbReference type="NCBI Taxonomy" id="154288"/>
    <lineage>
        <taxon>Bacteria</taxon>
        <taxon>Bacillati</taxon>
        <taxon>Bacillota</taxon>
        <taxon>Erysipelotrichia</taxon>
        <taxon>Erysipelotrichales</taxon>
        <taxon>Turicibacteraceae</taxon>
        <taxon>Turicibacter</taxon>
    </lineage>
</organism>
<dbReference type="InterPro" id="IPR028978">
    <property type="entry name" value="Chorismate_lyase_/UTRA_dom_sf"/>
</dbReference>
<dbReference type="CDD" id="cd07377">
    <property type="entry name" value="WHTH_GntR"/>
    <property type="match status" value="1"/>
</dbReference>
<keyword evidence="1" id="KW-0805">Transcription regulation</keyword>
<dbReference type="SMART" id="SM00345">
    <property type="entry name" value="HTH_GNTR"/>
    <property type="match status" value="1"/>
</dbReference>